<dbReference type="Gene3D" id="1.25.40.20">
    <property type="entry name" value="Ankyrin repeat-containing domain"/>
    <property type="match status" value="1"/>
</dbReference>
<evidence type="ECO:0000259" key="5">
    <source>
        <dbReference type="PROSITE" id="PS51299"/>
    </source>
</evidence>
<feature type="repeat" description="ANK" evidence="3">
    <location>
        <begin position="295"/>
        <end position="327"/>
    </location>
</feature>
<feature type="compositionally biased region" description="Low complexity" evidence="4">
    <location>
        <begin position="666"/>
        <end position="677"/>
    </location>
</feature>
<dbReference type="FunFam" id="3.10.260.10:FF:000001">
    <property type="entry name" value="APSES transcription factor (MbpA)"/>
    <property type="match status" value="1"/>
</dbReference>
<dbReference type="Pfam" id="PF04383">
    <property type="entry name" value="KilA-N"/>
    <property type="match status" value="1"/>
</dbReference>
<dbReference type="PROSITE" id="PS51299">
    <property type="entry name" value="HTH_APSES"/>
    <property type="match status" value="1"/>
</dbReference>
<dbReference type="GO" id="GO:0003677">
    <property type="term" value="F:DNA binding"/>
    <property type="evidence" value="ECO:0007669"/>
    <property type="project" value="InterPro"/>
</dbReference>
<dbReference type="EMBL" id="MCGT01000027">
    <property type="protein sequence ID" value="ORX49087.1"/>
    <property type="molecule type" value="Genomic_DNA"/>
</dbReference>
<dbReference type="GO" id="GO:0001228">
    <property type="term" value="F:DNA-binding transcription activator activity, RNA polymerase II-specific"/>
    <property type="evidence" value="ECO:0007669"/>
    <property type="project" value="UniProtKB-ARBA"/>
</dbReference>
<dbReference type="InterPro" id="IPR036770">
    <property type="entry name" value="Ankyrin_rpt-contain_sf"/>
</dbReference>
<dbReference type="Proteomes" id="UP000242146">
    <property type="component" value="Unassembled WGS sequence"/>
</dbReference>
<sequence length="798" mass="89894">MVDVPSMEDQTTVYKATYSNVPVYELNCKSVSVMRRREDDYINATQILKVAEFGKAQRTRILEREVQTGTHEKIQGGYGKYQGTWIPIERAKELARRYDVFELLSPLLLFQAGGESPPLAPKHTIQHHTRPKAQKAKIAKLQQVPPPMGMPMQPPMAMPVPPHHHIPHGYVHPYHYAPYAMASSSASSQPQTNGRSMVGYKQPPPAYGYPYPPPQQHQPPPPGHHPSHHHGYGSDDEDGSHTMASEQYENDSSYESDEPYEAQLLRHFISGDPRVPSLLMHPPPDLDFNIIIDDEGHTSLHWAAAMGHLKIVKLLLHHGADVYRVNYKGQTALIRAVLFTNNFERRCFPHMLELLRKTIFNIDKKDQTVFHHIASTAGWKGKVHASRYYMDCLMERIRATNKDDLVQILNVQDVYGDTALTIASRIGNKKLVRLLVDAGANPQLVNEEGKTSQDYILEMDGYYANLPHQAGPDEEQRKRARQRVDDALKNDPLQLEPPAPTAPATAGTPLTTATNSHALAASAAAAIDVSPSPLSPSSALHNPAPSWSSTPVLRDPHKIIDDFIGSFERDHSHKDQVLREMTAEVQMVKKRLDITLSTLNRLSYDKRSMDDITQQADALQLQLHRLLEFTQQKQLVHLVQRELDAFQKPLDTGAGPSTCSIQHLLSSSPPSTEPSSPAQTQEKSPSLTTKPSASLLVPDTPSSPLLKRRLHEITKTSSTYDLSQQWHQLRQDRQAMVKQIVQLQRQMPNKRYQDYKRLISMCCNVNYENVDIMLSPLLASFEQSEVEEQQRQQFASIP</sequence>
<dbReference type="PROSITE" id="PS50297">
    <property type="entry name" value="ANK_REP_REGION"/>
    <property type="match status" value="2"/>
</dbReference>
<proteinExistence type="predicted"/>
<dbReference type="InterPro" id="IPR003163">
    <property type="entry name" value="Tscrpt_reg_HTH_APSES-type"/>
</dbReference>
<feature type="repeat" description="ANK" evidence="3">
    <location>
        <begin position="415"/>
        <end position="447"/>
    </location>
</feature>
<feature type="region of interest" description="Disordered" evidence="4">
    <location>
        <begin position="489"/>
        <end position="511"/>
    </location>
</feature>
<dbReference type="PANTHER" id="PTHR43828">
    <property type="entry name" value="ASPARAGINASE"/>
    <property type="match status" value="1"/>
</dbReference>
<evidence type="ECO:0000256" key="1">
    <source>
        <dbReference type="ARBA" id="ARBA00022737"/>
    </source>
</evidence>
<keyword evidence="7" id="KW-1185">Reference proteome</keyword>
<dbReference type="InterPro" id="IPR036887">
    <property type="entry name" value="HTH_APSES_sf"/>
</dbReference>
<dbReference type="SMART" id="SM01252">
    <property type="entry name" value="KilA-N"/>
    <property type="match status" value="1"/>
</dbReference>
<name>A0A1X2GAE0_9FUNG</name>
<feature type="region of interest" description="Disordered" evidence="4">
    <location>
        <begin position="657"/>
        <end position="703"/>
    </location>
</feature>
<evidence type="ECO:0000256" key="4">
    <source>
        <dbReference type="SAM" id="MobiDB-lite"/>
    </source>
</evidence>
<dbReference type="Gene3D" id="3.10.260.10">
    <property type="entry name" value="Transcription regulator HTH, APSES-type DNA-binding domain"/>
    <property type="match status" value="1"/>
</dbReference>
<feature type="region of interest" description="Disordered" evidence="4">
    <location>
        <begin position="184"/>
        <end position="257"/>
    </location>
</feature>
<protein>
    <submittedName>
        <fullName evidence="6">Apses-domain-containing protein</fullName>
    </submittedName>
</protein>
<dbReference type="GO" id="GO:0033309">
    <property type="term" value="C:SBF transcription complex"/>
    <property type="evidence" value="ECO:0007669"/>
    <property type="project" value="TreeGrafter"/>
</dbReference>
<dbReference type="PANTHER" id="PTHR43828:SF15">
    <property type="entry name" value="TRANSCRIPTION FACTOR MBP1"/>
    <property type="match status" value="1"/>
</dbReference>
<dbReference type="SUPFAM" id="SSF54616">
    <property type="entry name" value="DNA-binding domain of Mlu1-box binding protein MBP1"/>
    <property type="match status" value="1"/>
</dbReference>
<organism evidence="6 7">
    <name type="scientific">Hesseltinella vesiculosa</name>
    <dbReference type="NCBI Taxonomy" id="101127"/>
    <lineage>
        <taxon>Eukaryota</taxon>
        <taxon>Fungi</taxon>
        <taxon>Fungi incertae sedis</taxon>
        <taxon>Mucoromycota</taxon>
        <taxon>Mucoromycotina</taxon>
        <taxon>Mucoromycetes</taxon>
        <taxon>Mucorales</taxon>
        <taxon>Cunninghamellaceae</taxon>
        <taxon>Hesseltinella</taxon>
    </lineage>
</organism>
<dbReference type="PROSITE" id="PS50088">
    <property type="entry name" value="ANK_REPEAT"/>
    <property type="match status" value="2"/>
</dbReference>
<dbReference type="InterPro" id="IPR051642">
    <property type="entry name" value="SWI6-like"/>
</dbReference>
<feature type="compositionally biased region" description="Pro residues" evidence="4">
    <location>
        <begin position="202"/>
        <end position="224"/>
    </location>
</feature>
<dbReference type="Pfam" id="PF13637">
    <property type="entry name" value="Ank_4"/>
    <property type="match status" value="1"/>
</dbReference>
<feature type="compositionally biased region" description="Polar residues" evidence="4">
    <location>
        <begin position="678"/>
        <end position="692"/>
    </location>
</feature>
<feature type="region of interest" description="Disordered" evidence="4">
    <location>
        <begin position="530"/>
        <end position="552"/>
    </location>
</feature>
<gene>
    <name evidence="6" type="ORF">DM01DRAFT_1325825</name>
</gene>
<keyword evidence="1" id="KW-0677">Repeat</keyword>
<feature type="domain" description="HTH APSES-type" evidence="5">
    <location>
        <begin position="13"/>
        <end position="121"/>
    </location>
</feature>
<dbReference type="SMART" id="SM00248">
    <property type="entry name" value="ANK"/>
    <property type="match status" value="3"/>
</dbReference>
<dbReference type="STRING" id="101127.A0A1X2GAE0"/>
<dbReference type="InterPro" id="IPR002110">
    <property type="entry name" value="Ankyrin_rpt"/>
</dbReference>
<evidence type="ECO:0000313" key="6">
    <source>
        <dbReference type="EMBL" id="ORX49087.1"/>
    </source>
</evidence>
<feature type="compositionally biased region" description="Acidic residues" evidence="4">
    <location>
        <begin position="248"/>
        <end position="257"/>
    </location>
</feature>
<evidence type="ECO:0000256" key="2">
    <source>
        <dbReference type="ARBA" id="ARBA00023043"/>
    </source>
</evidence>
<comment type="caution">
    <text evidence="6">The sequence shown here is derived from an EMBL/GenBank/DDBJ whole genome shotgun (WGS) entry which is preliminary data.</text>
</comment>
<dbReference type="PRINTS" id="PR01415">
    <property type="entry name" value="ANKYRIN"/>
</dbReference>
<evidence type="ECO:0000256" key="3">
    <source>
        <dbReference type="PROSITE-ProRule" id="PRU00023"/>
    </source>
</evidence>
<dbReference type="GO" id="GO:0030907">
    <property type="term" value="C:MBF transcription complex"/>
    <property type="evidence" value="ECO:0007669"/>
    <property type="project" value="TreeGrafter"/>
</dbReference>
<dbReference type="Pfam" id="PF00023">
    <property type="entry name" value="Ank"/>
    <property type="match status" value="1"/>
</dbReference>
<reference evidence="6 7" key="1">
    <citation type="submission" date="2016-07" db="EMBL/GenBank/DDBJ databases">
        <title>Pervasive Adenine N6-methylation of Active Genes in Fungi.</title>
        <authorList>
            <consortium name="DOE Joint Genome Institute"/>
            <person name="Mondo S.J."/>
            <person name="Dannebaum R.O."/>
            <person name="Kuo R.C."/>
            <person name="Labutti K."/>
            <person name="Haridas S."/>
            <person name="Kuo A."/>
            <person name="Salamov A."/>
            <person name="Ahrendt S.R."/>
            <person name="Lipzen A."/>
            <person name="Sullivan W."/>
            <person name="Andreopoulos W.B."/>
            <person name="Clum A."/>
            <person name="Lindquist E."/>
            <person name="Daum C."/>
            <person name="Ramamoorthy G.K."/>
            <person name="Gryganskyi A."/>
            <person name="Culley D."/>
            <person name="Magnuson J.K."/>
            <person name="James T.Y."/>
            <person name="O'Malley M.A."/>
            <person name="Stajich J.E."/>
            <person name="Spatafora J.W."/>
            <person name="Visel A."/>
            <person name="Grigoriev I.V."/>
        </authorList>
    </citation>
    <scope>NUCLEOTIDE SEQUENCE [LARGE SCALE GENOMIC DNA]</scope>
    <source>
        <strain evidence="6 7">NRRL 3301</strain>
    </source>
</reference>
<evidence type="ECO:0000313" key="7">
    <source>
        <dbReference type="Proteomes" id="UP000242146"/>
    </source>
</evidence>
<dbReference type="AlphaFoldDB" id="A0A1X2GAE0"/>
<dbReference type="SUPFAM" id="SSF48403">
    <property type="entry name" value="Ankyrin repeat"/>
    <property type="match status" value="1"/>
</dbReference>
<keyword evidence="2 3" id="KW-0040">ANK repeat</keyword>
<feature type="compositionally biased region" description="Low complexity" evidence="4">
    <location>
        <begin position="530"/>
        <end position="546"/>
    </location>
</feature>
<dbReference type="InterPro" id="IPR018004">
    <property type="entry name" value="KilA/APSES_HTH"/>
</dbReference>
<feature type="compositionally biased region" description="Low complexity" evidence="4">
    <location>
        <begin position="502"/>
        <end position="511"/>
    </location>
</feature>
<accession>A0A1X2GAE0</accession>
<dbReference type="OrthoDB" id="6718656at2759"/>